<dbReference type="PROSITE" id="PS50095">
    <property type="entry name" value="PLAT"/>
    <property type="match status" value="1"/>
</dbReference>
<keyword evidence="5 10" id="KW-0479">Metal-binding</keyword>
<feature type="binding site" evidence="11">
    <location>
        <position position="84"/>
    </location>
    <ligand>
        <name>Ca(2+)</name>
        <dbReference type="ChEBI" id="CHEBI:29108"/>
        <label>1</label>
    </ligand>
</feature>
<reference evidence="16 17" key="1">
    <citation type="journal article" date="2008" name="Nature">
        <title>Genome analysis of the platypus reveals unique signatures of evolution.</title>
        <authorList>
            <person name="Warren W.C."/>
            <person name="Hillier L.W."/>
            <person name="Marshall Graves J.A."/>
            <person name="Birney E."/>
            <person name="Ponting C.P."/>
            <person name="Grutzner F."/>
            <person name="Belov K."/>
            <person name="Miller W."/>
            <person name="Clarke L."/>
            <person name="Chinwalla A.T."/>
            <person name="Yang S.P."/>
            <person name="Heger A."/>
            <person name="Locke D.P."/>
            <person name="Miethke P."/>
            <person name="Waters P.D."/>
            <person name="Veyrunes F."/>
            <person name="Fulton L."/>
            <person name="Fulton B."/>
            <person name="Graves T."/>
            <person name="Wallis J."/>
            <person name="Puente X.S."/>
            <person name="Lopez-Otin C."/>
            <person name="Ordonez G.R."/>
            <person name="Eichler E.E."/>
            <person name="Chen L."/>
            <person name="Cheng Z."/>
            <person name="Deakin J.E."/>
            <person name="Alsop A."/>
            <person name="Thompson K."/>
            <person name="Kirby P."/>
            <person name="Papenfuss A.T."/>
            <person name="Wakefield M.J."/>
            <person name="Olender T."/>
            <person name="Lancet D."/>
            <person name="Huttley G.A."/>
            <person name="Smit A.F."/>
            <person name="Pask A."/>
            <person name="Temple-Smith P."/>
            <person name="Batzer M.A."/>
            <person name="Walker J.A."/>
            <person name="Konkel M.K."/>
            <person name="Harris R.S."/>
            <person name="Whittington C.M."/>
            <person name="Wong E.S."/>
            <person name="Gemmell N.J."/>
            <person name="Buschiazzo E."/>
            <person name="Vargas Jentzsch I.M."/>
            <person name="Merkel A."/>
            <person name="Schmitz J."/>
            <person name="Zemann A."/>
            <person name="Churakov G."/>
            <person name="Kriegs J.O."/>
            <person name="Brosius J."/>
            <person name="Murchison E.P."/>
            <person name="Sachidanandam R."/>
            <person name="Smith C."/>
            <person name="Hannon G.J."/>
            <person name="Tsend-Ayush E."/>
            <person name="McMillan D."/>
            <person name="Attenborough R."/>
            <person name="Rens W."/>
            <person name="Ferguson-Smith M."/>
            <person name="Lefevre C.M."/>
            <person name="Sharp J.A."/>
            <person name="Nicholas K.R."/>
            <person name="Ray D.A."/>
            <person name="Kube M."/>
            <person name="Reinhardt R."/>
            <person name="Pringle T.H."/>
            <person name="Taylor J."/>
            <person name="Jones R.C."/>
            <person name="Nixon B."/>
            <person name="Dacheux J.L."/>
            <person name="Niwa H."/>
            <person name="Sekita Y."/>
            <person name="Huang X."/>
            <person name="Stark A."/>
            <person name="Kheradpour P."/>
            <person name="Kellis M."/>
            <person name="Flicek P."/>
            <person name="Chen Y."/>
            <person name="Webber C."/>
            <person name="Hardison R."/>
            <person name="Nelson J."/>
            <person name="Hallsworth-Pepin K."/>
            <person name="Delehaunty K."/>
            <person name="Markovic C."/>
            <person name="Minx P."/>
            <person name="Feng Y."/>
            <person name="Kremitzki C."/>
            <person name="Mitreva M."/>
            <person name="Glasscock J."/>
            <person name="Wylie T."/>
            <person name="Wohldmann P."/>
            <person name="Thiru P."/>
            <person name="Nhan M.N."/>
            <person name="Pohl C.S."/>
            <person name="Smith S.M."/>
            <person name="Hou S."/>
            <person name="Nefedov M."/>
            <person name="de Jong P.J."/>
            <person name="Renfree M.B."/>
            <person name="Mardis E.R."/>
            <person name="Wilson R.K."/>
        </authorList>
    </citation>
    <scope>NUCLEOTIDE SEQUENCE [LARGE SCALE GENOMIC DNA]</scope>
    <source>
        <strain evidence="16 17">Glennie</strain>
    </source>
</reference>
<dbReference type="Proteomes" id="UP000002279">
    <property type="component" value="Chromosome X5"/>
</dbReference>
<evidence type="ECO:0000256" key="10">
    <source>
        <dbReference type="PIRSR" id="PIRSR601885-1"/>
    </source>
</evidence>
<dbReference type="InterPro" id="IPR001885">
    <property type="entry name" value="LipOase_mml"/>
</dbReference>
<dbReference type="GO" id="GO:0034440">
    <property type="term" value="P:lipid oxidation"/>
    <property type="evidence" value="ECO:0007669"/>
    <property type="project" value="InterPro"/>
</dbReference>
<evidence type="ECO:0000313" key="16">
    <source>
        <dbReference type="Ensembl" id="ENSOANP00000047131.1"/>
    </source>
</evidence>
<reference evidence="16" key="3">
    <citation type="submission" date="2025-09" db="UniProtKB">
        <authorList>
            <consortium name="Ensembl"/>
        </authorList>
    </citation>
    <scope>IDENTIFICATION</scope>
    <source>
        <strain evidence="16">Glennie</strain>
    </source>
</reference>
<keyword evidence="6" id="KW-0223">Dioxygenase</keyword>
<feature type="binding site" evidence="10">
    <location>
        <position position="363"/>
    </location>
    <ligand>
        <name>Fe cation</name>
        <dbReference type="ChEBI" id="CHEBI:24875"/>
        <note>catalytic</note>
    </ligand>
</feature>
<evidence type="ECO:0000256" key="8">
    <source>
        <dbReference type="ARBA" id="ARBA00023004"/>
    </source>
</evidence>
<keyword evidence="7" id="KW-0560">Oxidoreductase</keyword>
<evidence type="ECO:0000256" key="6">
    <source>
        <dbReference type="ARBA" id="ARBA00022964"/>
    </source>
</evidence>
<dbReference type="PRINTS" id="PR00087">
    <property type="entry name" value="LIPOXYGENASE"/>
</dbReference>
<dbReference type="AlphaFoldDB" id="A0A6I8P0C0"/>
<evidence type="ECO:0000256" key="13">
    <source>
        <dbReference type="PROSITE-ProRule" id="PRU00152"/>
    </source>
</evidence>
<feature type="binding site" evidence="11">
    <location>
        <position position="85"/>
    </location>
    <ligand>
        <name>Ca(2+)</name>
        <dbReference type="ChEBI" id="CHEBI:29108"/>
        <label>1</label>
    </ligand>
</feature>
<comment type="similarity">
    <text evidence="3">Belongs to the lipoxygenase family.</text>
</comment>
<dbReference type="SUPFAM" id="SSF48484">
    <property type="entry name" value="Lipoxigenase"/>
    <property type="match status" value="1"/>
</dbReference>
<gene>
    <name evidence="16" type="primary">LOC100088503</name>
</gene>
<dbReference type="GO" id="GO:0005506">
    <property type="term" value="F:iron ion binding"/>
    <property type="evidence" value="ECO:0007669"/>
    <property type="project" value="InterPro"/>
</dbReference>
<dbReference type="PRINTS" id="PR00467">
    <property type="entry name" value="MAMLPOXGNASE"/>
</dbReference>
<evidence type="ECO:0000259" key="14">
    <source>
        <dbReference type="PROSITE" id="PS50095"/>
    </source>
</evidence>
<dbReference type="Pfam" id="PF00305">
    <property type="entry name" value="Lipoxygenase"/>
    <property type="match status" value="1"/>
</dbReference>
<comment type="cofactor">
    <cofactor evidence="10">
        <name>Fe cation</name>
        <dbReference type="ChEBI" id="CHEBI:24875"/>
    </cofactor>
    <text evidence="10">Binds 1 Fe cation per subunit.</text>
</comment>
<sequence>MAVYGVRITMGDFLGVGTWDHISISLVGSEGESPHLRLDACGKDFSQGAVSFTIRCPEPVGSLLFLRLHKAPLALPSPLPLAPDAWFCCSVSLTPPEGPPLDFPCYQWLEGACTLALREGTGEPTALSSPSSSQHGTGHLNPVWTDYYPGNPRCLDAKTPKDLDLNLKYSISKDKDFKLQTIPAYVLSSLSLSSAPSPSSSPLKPRRAVPPEYVAEHWKEDEFFTWQFLNGLNPILIRRCSQLPPYLPVTDAMVAPFLGGGTSLAAELEKGTIFLVDYRILEGIPTGQINGRQQYSAAPLCLLHQAPGHPLRPLAIQLSQTPGPDSPIFLPSDSEWDWLLAKTWVRNSELLIHEMVTHLLKTHFIVESFALATLRQLPLCHPIFKLLIPHIQYTFHINILGRSGLFFPGGLIDKSTSLGREGSLQLSAKELATLTYRSFCLPDDLRDRGVYGLQGYYYRDDGLKLWGAIESFASEIVDLYYPDDGVVRGDSELQTWVREIFTEGLLGRDSSGFPSSLETRAALLRFLTVIIFTCSAQHAAVNSGQVGAGTAWMPNVPASMRLPPPTAKGCTPEDFALSLPDVNASCHALALFWGVSDASRDTKPLGSFPDAHFTEEAPRRSQEAFAARLAEISRQIRERNARLPLPYTYLDPANIENSVAI</sequence>
<dbReference type="InterPro" id="IPR013819">
    <property type="entry name" value="LipOase_C"/>
</dbReference>
<feature type="binding site" evidence="10">
    <location>
        <position position="538"/>
    </location>
    <ligand>
        <name>Fe cation</name>
        <dbReference type="ChEBI" id="CHEBI:24875"/>
        <note>catalytic</note>
    </ligand>
</feature>
<dbReference type="Gene3D" id="2.60.60.20">
    <property type="entry name" value="PLAT/LH2 domain"/>
    <property type="match status" value="1"/>
</dbReference>
<dbReference type="Pfam" id="PF01477">
    <property type="entry name" value="PLAT"/>
    <property type="match status" value="1"/>
</dbReference>
<keyword evidence="4" id="KW-0963">Cytoplasm</keyword>
<evidence type="ECO:0000256" key="9">
    <source>
        <dbReference type="ARBA" id="ARBA00023098"/>
    </source>
</evidence>
<dbReference type="InterPro" id="IPR020834">
    <property type="entry name" value="LipOase_CS"/>
</dbReference>
<dbReference type="PROSITE" id="PS51393">
    <property type="entry name" value="LIPOXYGENASE_3"/>
    <property type="match status" value="1"/>
</dbReference>
<dbReference type="InterPro" id="IPR001024">
    <property type="entry name" value="PLAT/LH2_dom"/>
</dbReference>
<evidence type="ECO:0000256" key="1">
    <source>
        <dbReference type="ARBA" id="ARBA00004496"/>
    </source>
</evidence>
<dbReference type="GO" id="GO:0016702">
    <property type="term" value="F:oxidoreductase activity, acting on single donors with incorporation of molecular oxygen, incorporation of two atoms of oxygen"/>
    <property type="evidence" value="ECO:0007669"/>
    <property type="project" value="InterPro"/>
</dbReference>
<evidence type="ECO:0000256" key="7">
    <source>
        <dbReference type="ARBA" id="ARBA00023002"/>
    </source>
</evidence>
<evidence type="ECO:0008006" key="18">
    <source>
        <dbReference type="Google" id="ProtNLM"/>
    </source>
</evidence>
<feature type="site" description="Essential for stabilizing binding to COTL1" evidence="12">
    <location>
        <position position="108"/>
    </location>
</feature>
<comment type="pathway">
    <text evidence="2">Lipid metabolism.</text>
</comment>
<feature type="binding site" evidence="11">
    <location>
        <position position="15"/>
    </location>
    <ligand>
        <name>Ca(2+)</name>
        <dbReference type="ChEBI" id="CHEBI:29108"/>
        <label>1</label>
    </ligand>
</feature>
<dbReference type="FunFam" id="1.20.245.10:FF:000001">
    <property type="entry name" value="Arachidonate 5-lipoxygenase a"/>
    <property type="match status" value="1"/>
</dbReference>
<accession>A0A6I8P0C0</accession>
<dbReference type="InterPro" id="IPR036226">
    <property type="entry name" value="LipOase_C_sf"/>
</dbReference>
<evidence type="ECO:0000256" key="3">
    <source>
        <dbReference type="ARBA" id="ARBA00009419"/>
    </source>
</evidence>
<protein>
    <recommendedName>
        <fullName evidence="18">Arachidonate 15-lipoxygenase type B</fullName>
    </recommendedName>
</protein>
<dbReference type="Gene3D" id="1.20.245.10">
    <property type="entry name" value="Lipoxygenase-1, Domain 5"/>
    <property type="match status" value="1"/>
</dbReference>
<feature type="binding site" evidence="11">
    <location>
        <position position="39"/>
    </location>
    <ligand>
        <name>Ca(2+)</name>
        <dbReference type="ChEBI" id="CHEBI:29108"/>
        <label>2</label>
    </ligand>
</feature>
<dbReference type="SMART" id="SM00308">
    <property type="entry name" value="LH2"/>
    <property type="match status" value="1"/>
</dbReference>
<evidence type="ECO:0000256" key="11">
    <source>
        <dbReference type="PIRSR" id="PIRSR601885-2"/>
    </source>
</evidence>
<keyword evidence="9" id="KW-0443">Lipid metabolism</keyword>
<dbReference type="InterPro" id="IPR000907">
    <property type="entry name" value="LipOase"/>
</dbReference>
<comment type="subcellular location">
    <subcellularLocation>
        <location evidence="1">Cytoplasm</location>
    </subcellularLocation>
</comment>
<reference evidence="16" key="2">
    <citation type="submission" date="2025-08" db="UniProtKB">
        <authorList>
            <consortium name="Ensembl"/>
        </authorList>
    </citation>
    <scope>IDENTIFICATION</scope>
    <source>
        <strain evidence="16">Glennie</strain>
    </source>
</reference>
<feature type="domain" description="PLAT" evidence="14">
    <location>
        <begin position="2"/>
        <end position="123"/>
    </location>
</feature>
<dbReference type="InterPro" id="IPR036392">
    <property type="entry name" value="PLAT/LH2_dom_sf"/>
</dbReference>
<feature type="binding site" evidence="10">
    <location>
        <position position="661"/>
    </location>
    <ligand>
        <name>Fe cation</name>
        <dbReference type="ChEBI" id="CHEBI:24875"/>
        <note>catalytic</note>
    </ligand>
</feature>
<feature type="binding site" evidence="11">
    <location>
        <position position="17"/>
    </location>
    <ligand>
        <name>Ca(2+)</name>
        <dbReference type="ChEBI" id="CHEBI:29108"/>
        <label>1</label>
    </ligand>
</feature>
<comment type="caution">
    <text evidence="13">Lacks conserved residue(s) required for the propagation of feature annotation.</text>
</comment>
<keyword evidence="11" id="KW-0106">Calcium</keyword>
<dbReference type="Bgee" id="ENSOANG00000005037">
    <property type="expression patterns" value="Expressed in brain and 3 other cell types or tissues"/>
</dbReference>
<dbReference type="Ensembl" id="ENSOANT00000047053.1">
    <property type="protein sequence ID" value="ENSOANP00000047131.1"/>
    <property type="gene ID" value="ENSOANG00000005037.2"/>
</dbReference>
<proteinExistence type="inferred from homology"/>
<evidence type="ECO:0000256" key="2">
    <source>
        <dbReference type="ARBA" id="ARBA00005189"/>
    </source>
</evidence>
<feature type="domain" description="Lipoxygenase" evidence="15">
    <location>
        <begin position="205"/>
        <end position="661"/>
    </location>
</feature>
<evidence type="ECO:0000256" key="5">
    <source>
        <dbReference type="ARBA" id="ARBA00022723"/>
    </source>
</evidence>
<keyword evidence="17" id="KW-1185">Reference proteome</keyword>
<feature type="binding site" evidence="10">
    <location>
        <position position="358"/>
    </location>
    <ligand>
        <name>Fe cation</name>
        <dbReference type="ChEBI" id="CHEBI:24875"/>
        <note>catalytic</note>
    </ligand>
</feature>
<evidence type="ECO:0000256" key="4">
    <source>
        <dbReference type="ARBA" id="ARBA00022490"/>
    </source>
</evidence>
<evidence type="ECO:0000256" key="12">
    <source>
        <dbReference type="PIRSR" id="PIRSR601885-3"/>
    </source>
</evidence>
<dbReference type="Gene3D" id="3.10.450.60">
    <property type="match status" value="1"/>
</dbReference>
<evidence type="ECO:0000313" key="17">
    <source>
        <dbReference type="Proteomes" id="UP000002279"/>
    </source>
</evidence>
<name>A0A6I8P0C0_ORNAN</name>
<keyword evidence="8 10" id="KW-0408">Iron</keyword>
<dbReference type="PANTHER" id="PTHR11771">
    <property type="entry name" value="LIPOXYGENASE"/>
    <property type="match status" value="1"/>
</dbReference>
<dbReference type="SUPFAM" id="SSF49723">
    <property type="entry name" value="Lipase/lipooxygenase domain (PLAT/LH2 domain)"/>
    <property type="match status" value="1"/>
</dbReference>
<dbReference type="PROSITE" id="PS00081">
    <property type="entry name" value="LIPOXYGENASE_2"/>
    <property type="match status" value="1"/>
</dbReference>
<organism evidence="16 17">
    <name type="scientific">Ornithorhynchus anatinus</name>
    <name type="common">Duckbill platypus</name>
    <dbReference type="NCBI Taxonomy" id="9258"/>
    <lineage>
        <taxon>Eukaryota</taxon>
        <taxon>Metazoa</taxon>
        <taxon>Chordata</taxon>
        <taxon>Craniata</taxon>
        <taxon>Vertebrata</taxon>
        <taxon>Euteleostomi</taxon>
        <taxon>Mammalia</taxon>
        <taxon>Monotremata</taxon>
        <taxon>Ornithorhynchidae</taxon>
        <taxon>Ornithorhynchus</taxon>
    </lineage>
</organism>
<dbReference type="GO" id="GO:0005737">
    <property type="term" value="C:cytoplasm"/>
    <property type="evidence" value="ECO:0007669"/>
    <property type="project" value="UniProtKB-SubCell"/>
</dbReference>
<dbReference type="GeneTree" id="ENSGT00940000156796"/>
<evidence type="ECO:0000259" key="15">
    <source>
        <dbReference type="PROSITE" id="PS51393"/>
    </source>
</evidence>